<dbReference type="PANTHER" id="PTHR23159:SF31">
    <property type="entry name" value="CENTROSOME-ASSOCIATED PROTEIN CEP250 ISOFORM X1"/>
    <property type="match status" value="1"/>
</dbReference>
<dbReference type="VEuPathDB" id="GiardiaDB:GL50581_4504"/>
<evidence type="ECO:0000256" key="2">
    <source>
        <dbReference type="SAM" id="MobiDB-lite"/>
    </source>
</evidence>
<dbReference type="EMBL" id="AHGT01000014">
    <property type="protein sequence ID" value="ESU38326.1"/>
    <property type="molecule type" value="Genomic_DNA"/>
</dbReference>
<dbReference type="VEuPathDB" id="GiardiaDB:GL50803_0015406"/>
<reference evidence="4" key="1">
    <citation type="submission" date="2012-02" db="EMBL/GenBank/DDBJ databases">
        <title>Genome sequencing of Giardia lamblia Genotypes A2 and B isolates (DH and GS) and comparative analysis with the genomes of Genotypes A1 and E (WB and Pig).</title>
        <authorList>
            <person name="Adam R."/>
            <person name="Dahlstrom E."/>
            <person name="Martens C."/>
            <person name="Bruno D."/>
            <person name="Barbian K."/>
            <person name="Porcella S.F."/>
            <person name="Nash T."/>
        </authorList>
    </citation>
    <scope>NUCLEOTIDE SEQUENCE</scope>
    <source>
        <strain evidence="4">DH</strain>
    </source>
</reference>
<evidence type="ECO:0000313" key="3">
    <source>
        <dbReference type="EMBL" id="ESU38326.1"/>
    </source>
</evidence>
<feature type="region of interest" description="Disordered" evidence="2">
    <location>
        <begin position="91"/>
        <end position="118"/>
    </location>
</feature>
<gene>
    <name evidence="3" type="ORF">DHA2_150607</name>
</gene>
<reference evidence="3 4" key="2">
    <citation type="journal article" date="2013" name="Genome Biol. Evol.">
        <title>Genome sequencing of Giardia lamblia genotypes A2 and B isolates (DH and GS) and comparative analysis with the genomes of genotypes A1 and E (WB and Pig).</title>
        <authorList>
            <person name="Adam R.D."/>
            <person name="Dahlstrom E.W."/>
            <person name="Martens C.A."/>
            <person name="Bruno D.P."/>
            <person name="Barbian K.D."/>
            <person name="Ricklefs S.M."/>
            <person name="Hernandez M.M."/>
            <person name="Narla N.P."/>
            <person name="Patel R.B."/>
            <person name="Porcella S.F."/>
            <person name="Nash T.E."/>
        </authorList>
    </citation>
    <scope>NUCLEOTIDE SEQUENCE [LARGE SCALE GENOMIC DNA]</scope>
    <source>
        <strain evidence="3 4">DH</strain>
    </source>
</reference>
<dbReference type="Proteomes" id="UP000018320">
    <property type="component" value="Unassembled WGS sequence"/>
</dbReference>
<keyword evidence="1" id="KW-0175">Coiled coil</keyword>
<feature type="region of interest" description="Disordered" evidence="2">
    <location>
        <begin position="1"/>
        <end position="22"/>
    </location>
</feature>
<dbReference type="PANTHER" id="PTHR23159">
    <property type="entry name" value="CENTROSOMAL PROTEIN 2"/>
    <property type="match status" value="1"/>
</dbReference>
<dbReference type="AlphaFoldDB" id="V6THU3"/>
<feature type="compositionally biased region" description="Low complexity" evidence="2">
    <location>
        <begin position="639"/>
        <end position="655"/>
    </location>
</feature>
<accession>V6THU3</accession>
<feature type="region of interest" description="Disordered" evidence="2">
    <location>
        <begin position="348"/>
        <end position="368"/>
    </location>
</feature>
<feature type="compositionally biased region" description="Polar residues" evidence="2">
    <location>
        <begin position="348"/>
        <end position="367"/>
    </location>
</feature>
<evidence type="ECO:0000313" key="4">
    <source>
        <dbReference type="Proteomes" id="UP000018320"/>
    </source>
</evidence>
<dbReference type="VEuPathDB" id="GiardiaDB:DHA2_150607"/>
<protein>
    <recommendedName>
        <fullName evidence="5">Coiled-coil protein</fullName>
    </recommendedName>
</protein>
<feature type="region of interest" description="Disordered" evidence="2">
    <location>
        <begin position="633"/>
        <end position="663"/>
    </location>
</feature>
<evidence type="ECO:0000256" key="1">
    <source>
        <dbReference type="SAM" id="Coils"/>
    </source>
</evidence>
<organism evidence="3 4">
    <name type="scientific">Giardia intestinalis</name>
    <name type="common">Giardia lamblia</name>
    <dbReference type="NCBI Taxonomy" id="5741"/>
    <lineage>
        <taxon>Eukaryota</taxon>
        <taxon>Metamonada</taxon>
        <taxon>Diplomonadida</taxon>
        <taxon>Hexamitidae</taxon>
        <taxon>Giardiinae</taxon>
        <taxon>Giardia</taxon>
    </lineage>
</organism>
<dbReference type="VEuPathDB" id="GiardiaDB:QR46_0943"/>
<evidence type="ECO:0008006" key="5">
    <source>
        <dbReference type="Google" id="ProtNLM"/>
    </source>
</evidence>
<sequence length="1035" mass="115848">MQSRLETQLMTQDGPGSSPVSLHNGSVGDYIRRLEMQNACFQEALFHASRYTSAVQGKLSLDPCESQELEDLYISWSTALQRCQLQSQDRLSQHDQLPERTAPSILASDRVDGSGSSPMPRILRDCLIIQTDGVSEALEGQTVHTYTAELRLLREKVVMLQEEFSKEHDLRVASEKLNTCLQSEIRSQAESLKECNDENTELHNKIRALKAQIHEMDTSAETAYDDNLKLAERVRHLTGSMNEIRVRVSTVLRLFGRKPSSHRSARPVSAAAATGVRRAISYDINSEGILEDCKQLHLLVAPLLDATSTRDSGTADCSSGLLLNCDEPAPTAEHSPLMHNSVIQQPLTTTAGDSLSPPSKDLTSAESTPLPMQAVVQRLQEFEKVKEQLTLLTVEAQSAQTLLQHAVHDKELAEKKSSEYQDRLSRAEAEVKRMSKTLHNLMEAIINFDSCSDPPIFDTAAIAQESLDLAEPVARPIIESLSVHDKNSVTIVKLLQQQIDTLKLEAEKLRLSNLMLLKREACNTSVIRNMEQQLRRLSDENFFLAGENSVLLGAKSAVNPNVGLTTLTNDNKALREQFVSMQQKYSQLKNEHDKLVSSYKALKIELDEEQGRRARAEDRCTIMRDEIQELNDCRRSRSASRAGSRRSSVSGPPSVNGFRDDPQGANDIIRSLKRIIATVRLENVSLSSQIETLIFSEARTKQCVTQLMLENHKLVTEAVCRDVLVSALQNEAQRHQQTLLRMCVLAPSDNAHEKLNEHIAKLEEQLLARDKALETLHEERVKLATKEAALCMDIDGLSTENVRLTIENGNLINQLEVLKQPQRHSPDAQTASCITNRTATETVDKICVSTPNSCEGASNSRLLFTLARADIVLNQKHPSSDSCVEAELSRVSDSMDKLALQNKHLQHENIQIKHRLKEVERQHLVPHDSLLRMARYLNEKEEELFIIVEMAQTHNSQLVGLHNYVNRLMNECLSPVENDMRPSIEASDVTSLQIKQLLRQLIKEVISLKPMAISSRTASLRVSTASELLQRFTSA</sequence>
<proteinExistence type="predicted"/>
<name>V6THU3_GIAIN</name>
<feature type="coiled-coil region" evidence="1">
    <location>
        <begin position="410"/>
        <end position="444"/>
    </location>
</feature>
<feature type="coiled-coil region" evidence="1">
    <location>
        <begin position="492"/>
        <end position="626"/>
    </location>
</feature>
<comment type="caution">
    <text evidence="3">The sequence shown here is derived from an EMBL/GenBank/DDBJ whole genome shotgun (WGS) entry which is preliminary data.</text>
</comment>